<proteinExistence type="predicted"/>
<accession>A0A7Y2RBA2</accession>
<feature type="region of interest" description="Disordered" evidence="1">
    <location>
        <begin position="1"/>
        <end position="28"/>
    </location>
</feature>
<sequence length="88" mass="8893">MASPKWNGGVGTAQSFGREGRAITPGASDLDPIAKAVVMLATGDITVIPQGNLDAATIAFTSLPAGYIIPFIVRRVTACSSSCAAIDA</sequence>
<evidence type="ECO:0000313" key="2">
    <source>
        <dbReference type="EMBL" id="NNH67814.1"/>
    </source>
</evidence>
<dbReference type="AlphaFoldDB" id="A0A7Y2RBA2"/>
<dbReference type="EMBL" id="JABEQY010000047">
    <property type="protein sequence ID" value="NNH67814.1"/>
    <property type="molecule type" value="Genomic_DNA"/>
</dbReference>
<dbReference type="Proteomes" id="UP000530654">
    <property type="component" value="Unassembled WGS sequence"/>
</dbReference>
<evidence type="ECO:0000256" key="1">
    <source>
        <dbReference type="SAM" id="MobiDB-lite"/>
    </source>
</evidence>
<name>A0A7Y2RBA2_9HYPH</name>
<protein>
    <submittedName>
        <fullName evidence="2">Uncharacterized protein</fullName>
    </submittedName>
</protein>
<organism evidence="2 3">
    <name type="scientific">Rhizobium laguerreae</name>
    <dbReference type="NCBI Taxonomy" id="1076926"/>
    <lineage>
        <taxon>Bacteria</taxon>
        <taxon>Pseudomonadati</taxon>
        <taxon>Pseudomonadota</taxon>
        <taxon>Alphaproteobacteria</taxon>
        <taxon>Hyphomicrobiales</taxon>
        <taxon>Rhizobiaceae</taxon>
        <taxon>Rhizobium/Agrobacterium group</taxon>
        <taxon>Rhizobium</taxon>
    </lineage>
</organism>
<gene>
    <name evidence="2" type="ORF">HLI17_31940</name>
</gene>
<reference evidence="2 3" key="1">
    <citation type="submission" date="2020-04" db="EMBL/GenBank/DDBJ databases">
        <title>Rhizobium bacterial biofertilizers improve the content of phenolic compounds of Lactuca sativa L. under non-saline and saline-stress conditions.</title>
        <authorList>
            <person name="Ayuso-Calles M."/>
            <person name="Garcia-Estevez I."/>
            <person name="Jimenez-Gomez A."/>
            <person name="Flores-Felix J.D."/>
            <person name="Escribano-Bailon M."/>
            <person name="Rivas R."/>
        </authorList>
    </citation>
    <scope>NUCLEOTIDE SEQUENCE [LARGE SCALE GENOMIC DNA]</scope>
    <source>
        <strain evidence="2 3">GPTR02</strain>
    </source>
</reference>
<comment type="caution">
    <text evidence="2">The sequence shown here is derived from an EMBL/GenBank/DDBJ whole genome shotgun (WGS) entry which is preliminary data.</text>
</comment>
<dbReference type="RefSeq" id="WP_170282874.1">
    <property type="nucleotide sequence ID" value="NZ_JABEQY010000047.1"/>
</dbReference>
<evidence type="ECO:0000313" key="3">
    <source>
        <dbReference type="Proteomes" id="UP000530654"/>
    </source>
</evidence>